<evidence type="ECO:0000313" key="3">
    <source>
        <dbReference type="Proteomes" id="UP000962161"/>
    </source>
</evidence>
<evidence type="ECO:0000259" key="1">
    <source>
        <dbReference type="Pfam" id="PF09820"/>
    </source>
</evidence>
<feature type="domain" description="AAA-ATPase-like" evidence="1">
    <location>
        <begin position="5"/>
        <end position="49"/>
    </location>
</feature>
<proteinExistence type="predicted"/>
<dbReference type="Pfam" id="PF09820">
    <property type="entry name" value="AAA-ATPase_like"/>
    <property type="match status" value="1"/>
</dbReference>
<gene>
    <name evidence="2" type="ORF">CGS26_03580</name>
</gene>
<dbReference type="Proteomes" id="UP000962161">
    <property type="component" value="Chromosome"/>
</dbReference>
<protein>
    <recommendedName>
        <fullName evidence="1">AAA-ATPase-like domain-containing protein</fullName>
    </recommendedName>
</protein>
<dbReference type="EMBL" id="CP022405">
    <property type="protein sequence ID" value="QDY31468.1"/>
    <property type="molecule type" value="Genomic_DNA"/>
</dbReference>
<dbReference type="InterPro" id="IPR018631">
    <property type="entry name" value="AAA-ATPase-like_dom"/>
</dbReference>
<accession>A0AAE6I5R2</accession>
<reference evidence="2" key="1">
    <citation type="submission" date="2017-07" db="EMBL/GenBank/DDBJ databases">
        <title>Genome sequencing of BoNT-producing clostridia.</title>
        <authorList>
            <person name="Williamson C."/>
        </authorList>
    </citation>
    <scope>NUCLEOTIDE SEQUENCE</scope>
    <source>
        <strain evidence="2">AM553</strain>
    </source>
</reference>
<sequence length="49" mass="5901">MLYLRFGKSLFISMLENYYDINKKDKFEELFGDLYIGRRPTEGKNSFLV</sequence>
<dbReference type="AlphaFoldDB" id="A0AAE6I5R2"/>
<evidence type="ECO:0000313" key="2">
    <source>
        <dbReference type="EMBL" id="QDY31468.1"/>
    </source>
</evidence>
<organism evidence="2 3">
    <name type="scientific">Clostridium sporogenes</name>
    <dbReference type="NCBI Taxonomy" id="1509"/>
    <lineage>
        <taxon>Bacteria</taxon>
        <taxon>Bacillati</taxon>
        <taxon>Bacillota</taxon>
        <taxon>Clostridia</taxon>
        <taxon>Eubacteriales</taxon>
        <taxon>Clostridiaceae</taxon>
        <taxon>Clostridium</taxon>
    </lineage>
</organism>
<name>A0AAE6I5R2_CLOSG</name>